<dbReference type="Gene3D" id="3.30.530.20">
    <property type="match status" value="1"/>
</dbReference>
<dbReference type="InterPro" id="IPR019587">
    <property type="entry name" value="Polyketide_cyclase/dehydratase"/>
</dbReference>
<reference evidence="1 2" key="1">
    <citation type="submission" date="2021-03" db="EMBL/GenBank/DDBJ databases">
        <title>novel species in genus Cellulomonas.</title>
        <authorList>
            <person name="Zhang G."/>
        </authorList>
    </citation>
    <scope>NUCLEOTIDE SEQUENCE [LARGE SCALE GENOMIC DNA]</scope>
    <source>
        <strain evidence="2">zg-ZUI188</strain>
    </source>
</reference>
<evidence type="ECO:0000313" key="1">
    <source>
        <dbReference type="EMBL" id="MBO3085649.1"/>
    </source>
</evidence>
<accession>A0ABS3SJH3</accession>
<dbReference type="Proteomes" id="UP000678317">
    <property type="component" value="Unassembled WGS sequence"/>
</dbReference>
<dbReference type="RefSeq" id="WP_208289940.1">
    <property type="nucleotide sequence ID" value="NZ_CP074404.1"/>
</dbReference>
<keyword evidence="2" id="KW-1185">Reference proteome</keyword>
<comment type="caution">
    <text evidence="1">The sequence shown here is derived from an EMBL/GenBank/DDBJ whole genome shotgun (WGS) entry which is preliminary data.</text>
</comment>
<sequence length="146" mass="15945">MATVTRVMHCPPERVLSVLADGWTYATWVVGTSRIRAVEPGWPAVGSRIDHSVGVWPALLDDDTTVLSWDPQQGIEVQARGWPVGEARIRIDVRSRPDGGSDVRMIEDAVRGPGTLVPRPVRTALLVPRNTETLHRLALLAEGGAR</sequence>
<dbReference type="EMBL" id="JAGFBM010000007">
    <property type="protein sequence ID" value="MBO3085649.1"/>
    <property type="molecule type" value="Genomic_DNA"/>
</dbReference>
<name>A0ABS3SJH3_9CELL</name>
<dbReference type="InterPro" id="IPR023393">
    <property type="entry name" value="START-like_dom_sf"/>
</dbReference>
<evidence type="ECO:0000313" key="2">
    <source>
        <dbReference type="Proteomes" id="UP000678317"/>
    </source>
</evidence>
<protein>
    <submittedName>
        <fullName evidence="1">SRPBCC family protein</fullName>
    </submittedName>
</protein>
<organism evidence="1 2">
    <name type="scientific">Cellulomonas fengjieae</name>
    <dbReference type="NCBI Taxonomy" id="2819978"/>
    <lineage>
        <taxon>Bacteria</taxon>
        <taxon>Bacillati</taxon>
        <taxon>Actinomycetota</taxon>
        <taxon>Actinomycetes</taxon>
        <taxon>Micrococcales</taxon>
        <taxon>Cellulomonadaceae</taxon>
        <taxon>Cellulomonas</taxon>
    </lineage>
</organism>
<proteinExistence type="predicted"/>
<dbReference type="CDD" id="cd07812">
    <property type="entry name" value="SRPBCC"/>
    <property type="match status" value="1"/>
</dbReference>
<gene>
    <name evidence="1" type="ORF">J4035_13470</name>
</gene>
<dbReference type="Pfam" id="PF10604">
    <property type="entry name" value="Polyketide_cyc2"/>
    <property type="match status" value="1"/>
</dbReference>
<dbReference type="SUPFAM" id="SSF55961">
    <property type="entry name" value="Bet v1-like"/>
    <property type="match status" value="1"/>
</dbReference>